<dbReference type="Proteomes" id="UP001325680">
    <property type="component" value="Chromosome"/>
</dbReference>
<dbReference type="InterPro" id="IPR011050">
    <property type="entry name" value="Pectin_lyase_fold/virulence"/>
</dbReference>
<dbReference type="SUPFAM" id="SSF51126">
    <property type="entry name" value="Pectin lyase-like"/>
    <property type="match status" value="1"/>
</dbReference>
<gene>
    <name evidence="2" type="ORF">U0035_12045</name>
</gene>
<dbReference type="Gene3D" id="2.60.40.10">
    <property type="entry name" value="Immunoglobulins"/>
    <property type="match status" value="1"/>
</dbReference>
<accession>A0ABZ0VZM8</accession>
<name>A0ABZ0VZM8_9BACT</name>
<dbReference type="InterPro" id="IPR032530">
    <property type="entry name" value="DUF4957"/>
</dbReference>
<evidence type="ECO:0000313" key="3">
    <source>
        <dbReference type="Proteomes" id="UP001325680"/>
    </source>
</evidence>
<dbReference type="RefSeq" id="WP_114790036.1">
    <property type="nucleotide sequence ID" value="NZ_CP139960.1"/>
</dbReference>
<evidence type="ECO:0000313" key="2">
    <source>
        <dbReference type="EMBL" id="WQD36397.1"/>
    </source>
</evidence>
<organism evidence="2 3">
    <name type="scientific">Niabella yanshanensis</name>
    <dbReference type="NCBI Taxonomy" id="577386"/>
    <lineage>
        <taxon>Bacteria</taxon>
        <taxon>Pseudomonadati</taxon>
        <taxon>Bacteroidota</taxon>
        <taxon>Chitinophagia</taxon>
        <taxon>Chitinophagales</taxon>
        <taxon>Chitinophagaceae</taxon>
        <taxon>Niabella</taxon>
    </lineage>
</organism>
<dbReference type="Pfam" id="PF16318">
    <property type="entry name" value="DUF4957"/>
    <property type="match status" value="1"/>
</dbReference>
<dbReference type="InterPro" id="IPR013783">
    <property type="entry name" value="Ig-like_fold"/>
</dbReference>
<dbReference type="PROSITE" id="PS51257">
    <property type="entry name" value="PROKAR_LIPOPROTEIN"/>
    <property type="match status" value="1"/>
</dbReference>
<evidence type="ECO:0000259" key="1">
    <source>
        <dbReference type="Pfam" id="PF16318"/>
    </source>
</evidence>
<proteinExistence type="predicted"/>
<sequence length="554" mass="60235">MKKMHTIFSAPHLLFAIVMGVLFFTACKKDDDNYEQTRLFRPVLNGLGMTVENNVITLNLGRMKEATSYTIEISRDSFKLVDYTVTIDTNYVVLDEALLGEGLLYNTSYQLRATANAADPQFNSKSSDLGTIRTMRFPSVLNTPRSFDVTDTRAKITWAVSGAAVTGVKIFSPTDVRLTTPLKEFNVSASDQAAGETIITGLTPSTEYQVAIYSGTTLRGWVNYTTLVPGVDVNAPNVIDLSESEDPTALTAALAAVPEGGIILLKKGFRFNLPTAAISKSVTFKGAYGFSETKAALVNTSGNMTIATGSNIAHIVFDDLEIDGQNISGSYVFNPTGALTQVQELRFENCNIHHMRGIIRIRDNVFIRNYIISNSIVHHIGGYSVLTADTDGADKAAFGNVKFLNSTFYKINSVIQTRQNLQSFEIESCTFNEFTSGGAQFARFRGPAGFNNVTNGISIKNSIFGHGWDETGTQNTTVTMKSGLPSTTFTITNVWGTSDLKIAAGSEIPGLPGMTYNNTASKLWGDPYNGIFSILDPTFAGKYDSGAPVWRTKL</sequence>
<protein>
    <submittedName>
        <fullName evidence="2">DUF4957 domain-containing protein</fullName>
    </submittedName>
</protein>
<keyword evidence="3" id="KW-1185">Reference proteome</keyword>
<dbReference type="InterPro" id="IPR003961">
    <property type="entry name" value="FN3_dom"/>
</dbReference>
<dbReference type="CDD" id="cd00063">
    <property type="entry name" value="FN3"/>
    <property type="match status" value="1"/>
</dbReference>
<dbReference type="EMBL" id="CP139960">
    <property type="protein sequence ID" value="WQD36397.1"/>
    <property type="molecule type" value="Genomic_DNA"/>
</dbReference>
<reference evidence="2 3" key="1">
    <citation type="submission" date="2023-12" db="EMBL/GenBank/DDBJ databases">
        <title>Genome sequencing and assembly of bacterial species from a model synthetic community.</title>
        <authorList>
            <person name="Hogle S.L."/>
        </authorList>
    </citation>
    <scope>NUCLEOTIDE SEQUENCE [LARGE SCALE GENOMIC DNA]</scope>
    <source>
        <strain evidence="2 3">HAMBI_3031</strain>
    </source>
</reference>
<feature type="domain" description="DUF4957" evidence="1">
    <location>
        <begin position="277"/>
        <end position="410"/>
    </location>
</feature>